<dbReference type="GeneID" id="27429916"/>
<dbReference type="RefSeq" id="YP_009250050.1">
    <property type="nucleotide sequence ID" value="NC_029997.2"/>
</dbReference>
<proteinExistence type="predicted"/>
<evidence type="ECO:0000313" key="2">
    <source>
        <dbReference type="Proteomes" id="UP000201861"/>
    </source>
</evidence>
<dbReference type="Proteomes" id="UP000201861">
    <property type="component" value="Segment"/>
</dbReference>
<dbReference type="KEGG" id="vg:27429916"/>
<reference evidence="1" key="1">
    <citation type="submission" date="2017-04" db="EMBL/GenBank/DDBJ databases">
        <title>Complete genome sequence of Urbanus proteus nucleopolyhedrovirus (UrprNPV).</title>
        <authorList>
            <person name="Santos E.R."/>
            <person name="Melo F.L."/>
            <person name="Sosa-Gomez D.R."/>
            <person name="Ribeiro B.M."/>
            <person name="Ardisson-Araujo D.M.P."/>
        </authorList>
    </citation>
    <scope>NUCLEOTIDE SEQUENCE [LARGE SCALE GENOMIC DNA]</scope>
    <source>
        <strain evidence="1">Southern Brazil</strain>
    </source>
</reference>
<dbReference type="OrthoDB" id="28411at10239"/>
<keyword evidence="2" id="KW-1185">Reference proteome</keyword>
<protein>
    <submittedName>
        <fullName evidence="1">Uncharacterized protein</fullName>
    </submittedName>
</protein>
<dbReference type="EMBL" id="KR011717">
    <property type="protein sequence ID" value="AKR17306.1"/>
    <property type="molecule type" value="Genomic_DNA"/>
</dbReference>
<sequence>MSTINNKKFIENYWFFKEKMPKAVFKKHIANALIDDMEDSEDTTFYDKFKSTDNWMDIDEDMYVAFLKMDKRLFEQIYCDGNTFQYVLKITKNNLNFCRNCCEDYETSTFQSNETCSTCEYDYTTQLLSPYTLCNDVLENIVLNEKFWCNNCLIKPLFNIIVCPFSCFVCEAIDEYGHDYVDKKMNKNVYKVNVDYLC</sequence>
<accession>A0A162GTZ2</accession>
<organism evidence="1 2">
    <name type="scientific">Urbanus proteus nucleopolyhedrovirus</name>
    <dbReference type="NCBI Taxonomy" id="1675866"/>
    <lineage>
        <taxon>Viruses</taxon>
        <taxon>Viruses incertae sedis</taxon>
        <taxon>Naldaviricetes</taxon>
        <taxon>Lefavirales</taxon>
        <taxon>Baculoviridae</taxon>
        <taxon>Alphabaculovirus</taxon>
        <taxon>Alphabaculovirus urprotei</taxon>
    </lineage>
</organism>
<name>A0A162GTZ2_9ABAC</name>
<evidence type="ECO:0000313" key="1">
    <source>
        <dbReference type="EMBL" id="AKR17306.1"/>
    </source>
</evidence>